<dbReference type="OrthoDB" id="9990161at2"/>
<dbReference type="AlphaFoldDB" id="I0K4U7"/>
<dbReference type="HOGENOM" id="CLU_1413291_0_0_10"/>
<gene>
    <name evidence="1" type="ORF">FAES_1140</name>
</gene>
<protein>
    <submittedName>
        <fullName evidence="1">Uncharacterized protein</fullName>
    </submittedName>
</protein>
<dbReference type="PATRIC" id="fig|1166018.3.peg.2862"/>
<proteinExistence type="predicted"/>
<name>I0K4U7_9BACT</name>
<dbReference type="KEGG" id="fae:FAES_1140"/>
<dbReference type="RefSeq" id="WP_015330250.1">
    <property type="nucleotide sequence ID" value="NC_020054.1"/>
</dbReference>
<evidence type="ECO:0000313" key="2">
    <source>
        <dbReference type="Proteomes" id="UP000011058"/>
    </source>
</evidence>
<evidence type="ECO:0000313" key="1">
    <source>
        <dbReference type="EMBL" id="CCG99150.1"/>
    </source>
</evidence>
<accession>I0K4U7</accession>
<organism evidence="1 2">
    <name type="scientific">Fibrella aestuarina BUZ 2</name>
    <dbReference type="NCBI Taxonomy" id="1166018"/>
    <lineage>
        <taxon>Bacteria</taxon>
        <taxon>Pseudomonadati</taxon>
        <taxon>Bacteroidota</taxon>
        <taxon>Cytophagia</taxon>
        <taxon>Cytophagales</taxon>
        <taxon>Spirosomataceae</taxon>
        <taxon>Fibrella</taxon>
    </lineage>
</organism>
<keyword evidence="2" id="KW-1185">Reference proteome</keyword>
<sequence length="192" mass="21054">MATANGLTRLILLSWLLLGAFFARAQVVLTPPSLTNGQGAVSAFNRLKAGAYRYKTGGVLLTVSFRLTETGELDTVRVIADDDAELPVAYLASIAQSLRSLNGQWIPQRRHGVAEKSYWLVARYYLLKEGAISPAMKATSSAYRVRYNQELAAFDQKRPGQPSAQTDGCLLAGETWLFAPYAFAWVNCSMVN</sequence>
<dbReference type="EMBL" id="HE796683">
    <property type="protein sequence ID" value="CCG99150.1"/>
    <property type="molecule type" value="Genomic_DNA"/>
</dbReference>
<reference evidence="1 2" key="1">
    <citation type="journal article" date="2012" name="J. Bacteriol.">
        <title>Genome Sequence of Fibrella aestuarina BUZ 2T, a Filamentous Marine Bacterium.</title>
        <authorList>
            <person name="Filippini M."/>
            <person name="Qi W."/>
            <person name="Blom J."/>
            <person name="Goesmann A."/>
            <person name="Smits T.H."/>
            <person name="Bagheri H.C."/>
        </authorList>
    </citation>
    <scope>NUCLEOTIDE SEQUENCE [LARGE SCALE GENOMIC DNA]</scope>
    <source>
        <strain evidence="2">BUZ 2T</strain>
    </source>
</reference>
<dbReference type="Proteomes" id="UP000011058">
    <property type="component" value="Chromosome"/>
</dbReference>